<dbReference type="FunFam" id="1.10.418.10:FF:000022">
    <property type="entry name" value="Short stop, isoform K"/>
    <property type="match status" value="1"/>
</dbReference>
<dbReference type="SMART" id="SM00250">
    <property type="entry name" value="PLEC"/>
    <property type="match status" value="21"/>
</dbReference>
<protein>
    <recommendedName>
        <fullName evidence="17">Dystonin</fullName>
    </recommendedName>
</protein>
<dbReference type="FunFam" id="1.20.58.60:FF:000001">
    <property type="entry name" value="Microtubule-actin cross-linking factor 1"/>
    <property type="match status" value="4"/>
</dbReference>
<dbReference type="PROSITE" id="PS51460">
    <property type="entry name" value="GAR"/>
    <property type="match status" value="1"/>
</dbReference>
<dbReference type="PROSITE" id="PS50002">
    <property type="entry name" value="SH3"/>
    <property type="match status" value="1"/>
</dbReference>
<sequence length="7785" mass="886338">MPLVRSITIDQPNNQRRDGLLLSDTSAFKKRPTYRRKHFATSNLSPVPLISDIITHQTDERITAKEALLRWAQRTTDKYPGVRVGDFTSSWRDGLAFNAIIHRNRPDLIDYRSCMKRTARDNLDSAFTVAERELNVTKLLDPEDVDTPEPDEKSLITYISSLYDVFPRPPSHNPFAGDDDKTRRVDEYKDLSSSLFLWMRESMSSLQDRNFPNTLVEMKSLLADCTRFRVEEIPPRLHDKQRLNHIYREIQKMYRDISTLDISDELRVESIERMWNKVLTAHQERDHAIHNEIARLEKLQRLAEKVHRETKQCDGKMDDIERHINEEEKRVQRLHPNDAKYNCDQIEAELKHVEDSLKSMSKDVQTLRDGRYHQALELHKRVQQLHERFLNLRMIFQTRLLNVLATRSLKNEEKKVSKPRPLSLEKLIETNKHFKFLQECIDWVQNKLKYLEEADYGTDLPSVQAMIEQHHTEHRLIDQFQKNVDQCSSQKVHFRGEELEMYCKLLSKLEKGYSEVLVLSTKRVGDLDTLLDFIQSATNELMWMNEKEETEVSRDWSSKTLNISEIEEYQRALTVELEKREVHFNAVQDRGESLVLQKHPASKCIEAYLAAMQTQWSWLLQLMSCLDEHLKYAFVYHQFFSEAKECQTWLRQIESRLSTTYSRQNFSIDEGERLMREMQDLRDELSHYSNVVSSLIERSKDVVPLRQRRQPLPRPLRVTAVCSFKQQSMSVIKDEQCWLHDNSNKNKWKIINSHGVEGMVPSVCFVIPPPNPEALELAESLKKQFEAIVTLWTSKQRKLRQNMIFATIKIIKSWDITKFRSIEPVQRESIIKALNEDTQKLLNEGSSDDPALKRLQEEIAYCNKLFADLQRMLDQDEVDKVNKSQARKFNDLVASVQSILTEKERTLKQRTQAPVPRSKELVIRLMQEQSDFESELRTLEPRVNEVRDAFVELAVKTAALQSRHDTLTESWNNLWSSSNLYVERLKAVEISLEHYDEAAQVVSSVELQLVSYNDMPADVESSTRIEENLRSLKREMHHKQIVFEQVSQSVSSVRHFVELTRPHQSVHTDVSKLEEDVKKVRRRWDLAGTQVNDRLRALENSLELLQNYQGKYNEQKVFVSQMSAKVESLKSVSRMDLHEMHHEIESSMSTYHTLSQKKAAIEDVNVDGGRYIREAKMYDLQLKHYQDGLDDNPAASEAKRAKIVSGTEIVSQELDQLNQQYTDLVNALLQRINELKSLVSSQEGQKFSVTIIQAAPIVLKTYRTELIWEQVPFSLNHTSNYSNHYTPTHSMPNPNAPYEQTFQTAFSTRPSLQSTSVTTFSKSSSKDETSSTVIDLNVDNHYSNKNPLTELSGTTLSFTEIKSSRRSSFAHPSSTTVFETPSVLEPFSQKQITFTEAIHRNIINIRTLTYYHITTKKEYSFEEAVSKSFIQEQFYSSINEYYGIYDPKNKSEITLSKAIQRNLFNPRSGSFCNPKNNADISAEEAVELGIVRKESIICLIKKNIIRCIQYIIPEAVIKGHLDPDSGVFTSPQSKTALSIPDAHLLGYLCNASPIIEDSYSLVEALDSELFTEDGRKVIDPDSGKWHSISDALNHGILSKRLREVVDPSIGNVISLPEAIDYKLIDASNGSYVHPTSGKELSLKEAYQRSLIMPSLTLKHAFEKGLIEDDGKVVNVLNSSKVSLIRAAVIGIVNLDVKCIVCPEEDKILTLGEALTSGVITSDCKFIDYSSGEKLSITQAANRGYLASVDRRMIFDIEGFRDTKTNEYVSFNAAVERSIVDKESCLVCDLNTGFSMNMQEGIERKLVIPQVYEMLNKSIGIFDEEGKELTLLECVMTNRVDPQTGYLLEPDTKRPIRLMEAVERNIITEDGAVTLKSLLNITVTLTSITKTTTRYVTIANQSLESDLRMSFEEAYKQGLIDESRRTFRDSCTGNVMPIEEAIARGYLSILPFSTSEAHIKQSEVTMFKNNLQFNRSCVMVDVHENSQAMDINEEIYDKNIQNVKSNENEKKVPRGGSVLTVELCHPNAADKAAPKGLFRKEDSQKMSSQIIRKNGDERNYFSSSESASLKDLLTEGILDSESGYLKIDGEHISLEESIVKGLLNPSSAFVVEYQTKKMLTLDLAIKEGWISPTGDYFMSEKKIPLGEALNMNYILCTDEIKHSSTSTHNITSSENESIVFTKIFSDSRLETSDVSVEVNENRMFRRTSEHKSTECNIYEENMEIVNIEKERSVNEVSINKAVNQKTIIPLGSSEFTMNFELKKAPQFSDNQVYSDKAVSSSESSSDMVVTVNSLETLSDSTVKVNGHAINTDGAIKRPEVVLSDFEITEDTESGRKSSKSQYSIPRFEVTIGRAQLADPAKAVVLKKVKRRKVSPNDAAERGITDKKTADTLKDVEKLIGPDGKSMSLEEAVKLSLINGDGGVIRNPKNNETLNINQAISDGILDAESGHFILPVGRSLSIPEAVNQGLVEPVQQKIVHPEHGEHLSIQEAIVCEIIDPNSELTEPCSGKNLTLENAIETGVVDGLSGGVQTWDGKISMLEAVQQKIFESLSSVQINLPPLAATFPVALSHGFFSVDKKSYVHPITGQATPILEAIHQGLIMTSCGDLSEEAIHIWTALEENLIDPVSCTLYHPSTAQIIPISEAVESGVLLISSEVPVARKEEMRKPIPHSIYMLGDIIDRDLIEISDYSILCKGGHIPLLDALNHNHVVSDSIVKIENHCQLICLMKSAKESYNANPLNKDIASSCGYYDEINNKFLDTKAKTPVTFQTLINQHASDFSQCLVKNPETLEYISLSDAISHSVIDENSGNYLNASNKTLSCFEASQKLLLIYLPKEDVDEVDIATPITLKDAIERKIIDLDSLIMKVFSLKMNLNEAVCQKIIEESSILIYNPQIDALISFAESERMNMIDVRKSIYVHPVTGQELSWKDAFKRGFIVPKRKSISLQAAINLGLANSETGLILDPVTELEDNIELALRKGVIHPRISLIKDTKSDRFVTLEEALQKRIVSKSGKIKNISNGVWLNWDEALRDGLIETLELKLTLIQAIKEDYYDIKTRTFFSPSSGGNVSLRQAIQDNLIDIASVKVKSVSNQQFLNLTEAIALNVINDIEGVYKQGSLDLRKAWEKGLIINCATPLTLSEALELNMYDSDSGKFKVSNEEKCLQQLIKEGIVDENAKAIFDLLGKKVMPLSESISYGFLDSNSGLLKSPNGERLNLYKAYDSGLVVPIKKNLNLVEAIDKVFYNSETVSFFNIISGSEVSLSQAIEEKIINTTSIVYCDQKHQKLYSFEKALELNFIDVTNGTAFVSDTGNHITLQEAFDRNYLTEMNHITMKNAIRRGMYQDSSGLFLDPFAGNCIPLKDAVDCGLIDASSIIVKDPNRGKDSPDLSFEDAILKKIIDDEKGVVYGPKDSIIPLNEAFELGYLTESKPTLSLQKMITDGRYDSESGKFVIDNQLMSLRDCLKFSHIDGSLPCSRDGDRLASLNEILRKGIICEHQGTFRSESNEIPLDVALRNGNIINTEIPFTLFDALKFGLFTNKGKLINPRNGLSITLKIARELNVISSKLSLVKDTQGSIILLDKAVEDKIIDEISGTYVFSNENITISLKEAFERNLIISFCKPLSLEQAFDMKLFDANTGKFLDPSCDTLLTIQQIIDCAVIKSDNVAVVDRSSELLKSLELAVIDGTIDVESGKLKDSKGNFDLNLEQAFEQQLILVTEDSLLHNLSNINLKVTNSSLKFACTMEEALNNVLIDPKNFFIKEPDDSHWVSVEQATEKGHINLRKKVIFCQISKRTDLFVIKYEDKQICSQRPLSMQEVINNKRLNILSGRFTDPNSKQIFTLKEATDLGFIDPDSAIIQDSKRGKFATLSSAFENQTLDPDKGIVVNTLTNQVLTLKGALDSGLLRTHPCTFSLIEALEYMYDEDRHLFQNPFDNTHMTLEEAINCGLVDPSLVLLKDPISGNFHPISDAIQKGILCPQTGCLVRDSTSLLEAYRQGWLIPSDKRVAIEEKYRLCTDNTSKLLSWLHEKEQDLADLGLVREDADDLYRQIGSAKSVKQELEDNQRTVMSAVDQAQQLIEQGQDVLSKEELHSLQKNADNLKKRYTRASDEGDKLLRRLNTALEELRKFSNELINFMEWLKESHVKQNEKERSLVDLDHLKENADAYKAFSSDAIAHQADLRFITMAAQKFVDESKDYLKVLNDFRTSLPQRLGHLEPSDSQVKEKVQEVSTAFQNLLNRIDRLGDKFGILYSKQRNFAESMEKATHWLASVQKTTKKVLDEPTAADPRAIQDQLDRVKALNMELIQQGRLVDNAKQAATALLDAFDDSDISLSDRRAIENKVKRLEEEYNSLCNVVNGKSNELQMALLHSQDIQDGLDSILKWLDDAESNLRNQSRPVSLIKEKLEEQIQAHKVMLSDIDGQKPTLDAVNDSARELLNSSNQRLAKKIESKLKEVNMRFEKLCEKAQKRSDLLEEVCKALSSFSSGANRFEEWFGAMFELTRKKDADSRDSCIGEDIINQKEAKREEFEEVLRLGKTLVGKRDVTDTSVIKERMKSLEQQWKELGDFVAEQNRRNKEKMEQLSAYESLRAKVLEWLTSMEFKVDGLEPIALEKEVLRRQSMEIKTLAKEHSDYGTTIDKVNDLGNSYDALLRGENPRHYSSSPTRKSSSPTRMSPPKHRRSPDYGSPSGRGIQSPLSSISSGFSSSRSSADNLGGIEDLSPIQQQLAEINHRYSLLGMKLSDRGQEINSFSDEIKVYMDALKTLLNFVQSKERQMPKDPLPMNRDQAAKQLQALKAIQDDMLERQLELDRLKTQTDDLARRKPATPGIDNLQMQMSDLVQRWNELLSTVKEKSKYLQDFKDFQDSQDAMNNWLGQKEKMFQVLGPIASDPRMVNAQIQQVQVLRDEFTHQEPVLNKSRECGHAILDHLDVNSPAAKKIREQLQNTNLRWDDLMNKLTDREQNLDAAIGATKDFQDSLNRLQDRLQHISDEFDHLSEAGSDAEDQLRKLNDLEEQLEDQRPLLADAEGVCEQLCDILSDSASKTEIKNKLNGVEKQYNNLNRKMSNKKAELESALKEDKDFYLSFDRIQQWLNDMESTLSHEFPISADQDVLKRQVQDFEGTYKQVLNKEHEVHLLMSKGAEMLPKVTRKADAVQLQNKMETTKRQWEKVRKSANDRHTQLQKCFENGKKYHSSLNSFVSWFNKCEDKVHGLQPISFQRTQLDKQVKEIQAIKNDVIKHSQEFENTCTYGEVLVSCCDIDVENIKDESDDLRKRWDRLNHEVANRAQALDDVSHKLNMYQDKARDVNHSLHRLEDRLLSHDALGDSSKDPKLLARMKALLSEAGDVKRQLGNLKDYVNVLVSEASPSVVTSHITDEVDDLENRHRLLTQKLEDRCNDLESASEVITHFNNKMKDAHHDLNHLEEELDNMAPIARDIDTLTTQINQIKNYLHKLKRAREDCEDVDHQCQDIVTHGYTPDPKGCRNQVDSLHRQLIRLEERAKSRDNNLDAMFNRLEKFYDDYNHINRDLDETVDEERSFKTVGGEVEAIRSQQEEFKHYHKDRLEPLGKQIDNINKAGQGLIQSASSGVNTSILEHDLDVLNEKWNSLKQRMNDRERKLDIAFLQSGKFLEALEGLHKWLEDTEEMVANQKPPSADYKVVKAQLQEQKFLNKLLLDRQNSMSSLMQMGNEIMKNAEPMERIQIESQLGDLMQRFDELSNSAQERTDALERTIPVAKDFQDRIIPLEEWLEQTEKKLAAMATIPTDQEKIRQRMIEHEALHDDIMDHKEAFEELTEVAQTLMGLVGDDEAQMVVDKLQEATNHFAKVVEDSEHIGQLLAEAFQGLGAFNVNYEDLMAWIDEMTSRFSRFRVLSVYVEKLQEQLDELVELSEEIADHQKQVDDVANAGQDIMKHASGDDVIRMKEKLDTLSIKFTDLTSRAADKLRQAQDSLPLVQNYHASHERITTWMDASERQLKNLENVGFSSQETIIQRLEGEIQEYRPLVETLNHLGPQLCQMSPGQGAADIENQVSRVNRRFDTICEQIQRKAERIDLSKQRNVEVIGDIEDLLDWFHDVEKQLLQAEPLSADPDSLAILLKEQKVLNEEVSSQKGRVRDILSAAKKLMRESSGNDQAEVRDKADELKDVANSVSALCSDRLAALEQALPLAEHFFETHADLCQWLDDIEAEAELLETPALNAHQIKKQQDRNKALMQSVNEHKALVDKLNKTGSAIKKLCTPKEGARIQDIMDSDNSRYNALKDILRDRQNALEEAMQATSQFSDKLDGMLNSLSSTADQLQNAEPVSAHPEKIEEQLNDNQAVLQDLDKRSNALEAVKRAADDVIVKAGGARDPAVKDIKQKLDKLNQLWDNIQKLARNRGRSLEDALAAAERFWDELTLVMKALKELQDSLNAQEPPAVEPGAIQHQQEALEEIKQEIEQTKPEVDQCRQAGHELMQLCGEPDKPEVKKHIEDLDSAWENVTSLYAKREQNLVDAMEKAMNFHDILGNILEFLEYAEEKFAKLGPVGSDIEAVKDQIQQLQDFKQEVDPHMVEIESLNRQAHELMERTSPAQAKSIREPLSQINKRWDDLLKGIVGRQRELENALLRLGQFQHALDEFMAWMSKTENTLDDLTPVFGDPQVIEVELAKHKVLMNDIQAHQTSVDTLNSAGRQLIEANRGSEDASVTQSKLNKLNKRWQFLQEKATRRQNELEEALHEAQLFNQEIQDLLMWLSDIDSQLVSSKPVGGLPETAREQLNRFMELYNDLDNNKHKIDSVLQQGQEYLKRSNEGAAGNLQHNLKTLKQRWDNVLNRANDRKIKLEIALREATEFHEALQDFVEWLTNAEKFLSNLKPVSRVMDVVLEQIEDHKAFQKEVSAHREVMLNLDKKGTHLKYFSQKQDVILIKNLLISVQHRWERVVSKAAERTRGLDHGYKEAKEFNDAWSDLSHWLDDAEKQLDVLTHVGNDPEKIKQMLSKHKEFQRSLGAKQPIFDGTMKLGRNLKEKCPKSDITILQDMMDDLKNKWNNVCAKSVDKQRKLEEALLFSGQFKDAVQALIDWLEKSKKALSENQLLHGDLDTVMALVDQHKSFQDELKSRANNLESVRRTARELLETANEEDAEHIRSQLTQLDRMWIEVANLAEDKERLLAEALQEAERLHKAVHMLLEWLSDAEMKLRYSGPLPDDEETTKQQIADHQSFLKEMMEQEVNKDATIAHAQEILKKCHPDGISVIRHWVTIIQSRWEEVSLWAKQREQRLNEHLRSLRDILDLLEELLKWLIAAEATLTALEAEPLPDEIPVLEQLITEHQAFMDDMTKRQPDVDRVTKAFQSKRQPAQQQQPHTGKDKGRERHESAKSGRGTPSIPKAPSRQGFEPEIKNPKARELVDRWRNVWLLAMERQRRLQDKLNYLRELERIKNFDFDEWRKKFLAWMNNKKSRVMDLFRKIDKDNDGKVTLEEFIEGILKSKFPTSRLEMERVAEIFDRNGDGFIDHKEYIDTLRPDREKGPITEAEKIQDEVQRQVAQCTCAHRFKVYQVGEGKYRFGESQKLRLVRILRSTVMVRVGGGWVALDEFLVKNDPCRAKGRTNLELREQFILAEGVSQSLQPFKPKASPNSSQSSQSGNSSFNRSGMSLPATGPITKVREKSERSVPMRQQRTPNSGGSDFSYSDADSSFGSKSARSRATPTRLTPGSARNGSRPSSRPSSRPPSRATSDLSGDNVDNYRARKMGATGARQRTPSASSQTSGGTKIPSIRRTPSFTKPEKKERERWKKAIHGDCSAMKGNAVESNGDVV</sequence>
<dbReference type="FunFam" id="1.20.58.60:FF:000055">
    <property type="entry name" value="Short stop, isoform K"/>
    <property type="match status" value="1"/>
</dbReference>
<accession>A0AAV4RH74</accession>
<dbReference type="FunFam" id="1.20.58.60:FF:000044">
    <property type="entry name" value="Short stop, isoform K"/>
    <property type="match status" value="1"/>
</dbReference>
<feature type="domain" description="EF-hand" evidence="13">
    <location>
        <begin position="7462"/>
        <end position="7497"/>
    </location>
</feature>
<dbReference type="InterPro" id="IPR049538">
    <property type="entry name" value="PCN-like_spectrin-like_rpt"/>
</dbReference>
<keyword evidence="6" id="KW-0106">Calcium</keyword>
<dbReference type="SMART" id="SM00150">
    <property type="entry name" value="SPEC"/>
    <property type="match status" value="37"/>
</dbReference>
<dbReference type="InterPro" id="IPR002017">
    <property type="entry name" value="Spectrin_repeat"/>
</dbReference>
<keyword evidence="5" id="KW-0677">Repeat</keyword>
<evidence type="ECO:0000256" key="6">
    <source>
        <dbReference type="ARBA" id="ARBA00022837"/>
    </source>
</evidence>
<dbReference type="InterPro" id="IPR001452">
    <property type="entry name" value="SH3_domain"/>
</dbReference>
<dbReference type="CDD" id="cd00176">
    <property type="entry name" value="SPEC"/>
    <property type="match status" value="18"/>
</dbReference>
<evidence type="ECO:0000256" key="2">
    <source>
        <dbReference type="ARBA" id="ARBA00022443"/>
    </source>
</evidence>
<dbReference type="GO" id="GO:0045104">
    <property type="term" value="P:intermediate filament cytoskeleton organization"/>
    <property type="evidence" value="ECO:0007669"/>
    <property type="project" value="InterPro"/>
</dbReference>
<dbReference type="GO" id="GO:0008017">
    <property type="term" value="F:microtubule binding"/>
    <property type="evidence" value="ECO:0007669"/>
    <property type="project" value="InterPro"/>
</dbReference>
<dbReference type="PANTHER" id="PTHR23169:SF23">
    <property type="entry name" value="SHORT STOP, ISOFORM H"/>
    <property type="match status" value="1"/>
</dbReference>
<dbReference type="PROSITE" id="PS50222">
    <property type="entry name" value="EF_HAND_2"/>
    <property type="match status" value="2"/>
</dbReference>
<dbReference type="Pfam" id="PF13499">
    <property type="entry name" value="EF-hand_7"/>
    <property type="match status" value="1"/>
</dbReference>
<gene>
    <name evidence="15" type="primary">DST</name>
    <name evidence="15" type="ORF">CDAR_273971</name>
</gene>
<feature type="domain" description="GAR" evidence="14">
    <location>
        <begin position="7501"/>
        <end position="7573"/>
    </location>
</feature>
<feature type="compositionally biased region" description="Basic and acidic residues" evidence="10">
    <location>
        <begin position="7633"/>
        <end position="7642"/>
    </location>
</feature>
<feature type="coiled-coil region" evidence="9">
    <location>
        <begin position="1218"/>
        <end position="1245"/>
    </location>
</feature>
<evidence type="ECO:0000313" key="15">
    <source>
        <dbReference type="EMBL" id="GIY19580.1"/>
    </source>
</evidence>
<dbReference type="Gene3D" id="1.10.238.10">
    <property type="entry name" value="EF-hand"/>
    <property type="match status" value="1"/>
</dbReference>
<feature type="region of interest" description="Disordered" evidence="10">
    <location>
        <begin position="4647"/>
        <end position="4710"/>
    </location>
</feature>
<evidence type="ECO:0000256" key="7">
    <source>
        <dbReference type="ARBA" id="ARBA00023212"/>
    </source>
</evidence>
<keyword evidence="2 8" id="KW-0728">SH3 domain</keyword>
<feature type="coiled-coil region" evidence="9">
    <location>
        <begin position="6197"/>
        <end position="6224"/>
    </location>
</feature>
<evidence type="ECO:0000259" key="13">
    <source>
        <dbReference type="PROSITE" id="PS50222"/>
    </source>
</evidence>
<dbReference type="GO" id="GO:0005882">
    <property type="term" value="C:intermediate filament"/>
    <property type="evidence" value="ECO:0007669"/>
    <property type="project" value="TreeGrafter"/>
</dbReference>
<dbReference type="InterPro" id="IPR018247">
    <property type="entry name" value="EF_Hand_1_Ca_BS"/>
</dbReference>
<dbReference type="SMART" id="SM00054">
    <property type="entry name" value="EFh"/>
    <property type="match status" value="2"/>
</dbReference>
<feature type="coiled-coil region" evidence="9">
    <location>
        <begin position="4042"/>
        <end position="4130"/>
    </location>
</feature>
<evidence type="ECO:0000259" key="11">
    <source>
        <dbReference type="PROSITE" id="PS50002"/>
    </source>
</evidence>
<keyword evidence="3" id="KW-0963">Cytoplasm</keyword>
<dbReference type="Proteomes" id="UP001054837">
    <property type="component" value="Unassembled WGS sequence"/>
</dbReference>
<dbReference type="Gene3D" id="3.90.1290.10">
    <property type="entry name" value="Plakin repeat"/>
    <property type="match status" value="11"/>
</dbReference>
<keyword evidence="16" id="KW-1185">Reference proteome</keyword>
<dbReference type="GO" id="GO:0005198">
    <property type="term" value="F:structural molecule activity"/>
    <property type="evidence" value="ECO:0007669"/>
    <property type="project" value="TreeGrafter"/>
</dbReference>
<name>A0AAV4RH74_9ARAC</name>
<dbReference type="FunFam" id="1.20.58.60:FF:000039">
    <property type="entry name" value="Short stop, isoform N"/>
    <property type="match status" value="1"/>
</dbReference>
<evidence type="ECO:0008006" key="17">
    <source>
        <dbReference type="Google" id="ProtNLM"/>
    </source>
</evidence>
<evidence type="ECO:0000256" key="5">
    <source>
        <dbReference type="ARBA" id="ARBA00022737"/>
    </source>
</evidence>
<dbReference type="Gene3D" id="1.20.58.60">
    <property type="match status" value="29"/>
</dbReference>
<feature type="compositionally biased region" description="Low complexity" evidence="10">
    <location>
        <begin position="4693"/>
        <end position="4708"/>
    </location>
</feature>
<dbReference type="GO" id="GO:0005509">
    <property type="term" value="F:calcium ion binding"/>
    <property type="evidence" value="ECO:0007669"/>
    <property type="project" value="InterPro"/>
</dbReference>
<evidence type="ECO:0000259" key="12">
    <source>
        <dbReference type="PROSITE" id="PS50021"/>
    </source>
</evidence>
<feature type="compositionally biased region" description="Polar residues" evidence="10">
    <location>
        <begin position="7673"/>
        <end position="7687"/>
    </location>
</feature>
<dbReference type="Gene3D" id="1.20.58.1060">
    <property type="match status" value="1"/>
</dbReference>
<dbReference type="InterPro" id="IPR002048">
    <property type="entry name" value="EF_hand_dom"/>
</dbReference>
<dbReference type="CDD" id="cd00051">
    <property type="entry name" value="EFh"/>
    <property type="match status" value="1"/>
</dbReference>
<evidence type="ECO:0000313" key="16">
    <source>
        <dbReference type="Proteomes" id="UP001054837"/>
    </source>
</evidence>
<dbReference type="Pfam" id="PF00435">
    <property type="entry name" value="Spectrin"/>
    <property type="match status" value="19"/>
</dbReference>
<dbReference type="Pfam" id="PF21019">
    <property type="entry name" value="Spectrin_3"/>
    <property type="match status" value="1"/>
</dbReference>
<dbReference type="FunFam" id="1.20.58.60:FF:000040">
    <property type="entry name" value="Short stop, isoform N"/>
    <property type="match status" value="1"/>
</dbReference>
<dbReference type="Gene3D" id="1.10.418.10">
    <property type="entry name" value="Calponin-like domain"/>
    <property type="match status" value="1"/>
</dbReference>
<evidence type="ECO:0000259" key="14">
    <source>
        <dbReference type="PROSITE" id="PS51460"/>
    </source>
</evidence>
<dbReference type="InterPro" id="IPR043197">
    <property type="entry name" value="Plakin"/>
</dbReference>
<feature type="coiled-coil region" evidence="9">
    <location>
        <begin position="7084"/>
        <end position="7154"/>
    </location>
</feature>
<proteinExistence type="predicted"/>
<feature type="compositionally biased region" description="Basic and acidic residues" evidence="10">
    <location>
        <begin position="7335"/>
        <end position="7348"/>
    </location>
</feature>
<feature type="region of interest" description="Disordered" evidence="10">
    <location>
        <begin position="7319"/>
        <end position="7370"/>
    </location>
</feature>
<dbReference type="SUPFAM" id="SSF46966">
    <property type="entry name" value="Spectrin repeat"/>
    <property type="match status" value="28"/>
</dbReference>
<dbReference type="Pfam" id="PF02187">
    <property type="entry name" value="GAS2"/>
    <property type="match status" value="1"/>
</dbReference>
<feature type="compositionally biased region" description="Low complexity" evidence="10">
    <location>
        <begin position="7652"/>
        <end position="7670"/>
    </location>
</feature>
<feature type="coiled-coil region" evidence="9">
    <location>
        <begin position="4334"/>
        <end position="4361"/>
    </location>
</feature>
<dbReference type="PROSITE" id="PS50021">
    <property type="entry name" value="CH"/>
    <property type="match status" value="1"/>
</dbReference>
<dbReference type="SUPFAM" id="SSF143575">
    <property type="entry name" value="GAS2 domain-like"/>
    <property type="match status" value="1"/>
</dbReference>
<dbReference type="InterPro" id="IPR003108">
    <property type="entry name" value="GAR_dom"/>
</dbReference>
<dbReference type="SUPFAM" id="SSF47473">
    <property type="entry name" value="EF-hand"/>
    <property type="match status" value="1"/>
</dbReference>
<dbReference type="Pfam" id="PF21020">
    <property type="entry name" value="Spectrin_4"/>
    <property type="match status" value="1"/>
</dbReference>
<dbReference type="GO" id="GO:0005886">
    <property type="term" value="C:plasma membrane"/>
    <property type="evidence" value="ECO:0007669"/>
    <property type="project" value="UniProtKB-SubCell"/>
</dbReference>
<dbReference type="InterPro" id="IPR041615">
    <property type="entry name" value="Desmoplakin_SH3"/>
</dbReference>
<evidence type="ECO:0000256" key="3">
    <source>
        <dbReference type="ARBA" id="ARBA00022490"/>
    </source>
</evidence>
<dbReference type="Pfam" id="PF17902">
    <property type="entry name" value="SH3_10"/>
    <property type="match status" value="1"/>
</dbReference>
<dbReference type="InterPro" id="IPR036872">
    <property type="entry name" value="CH_dom_sf"/>
</dbReference>
<dbReference type="Gene3D" id="3.30.920.20">
    <property type="entry name" value="Gas2-like domain"/>
    <property type="match status" value="1"/>
</dbReference>
<evidence type="ECO:0000256" key="4">
    <source>
        <dbReference type="ARBA" id="ARBA00022553"/>
    </source>
</evidence>
<comment type="caution">
    <text evidence="15">The sequence shown here is derived from an EMBL/GenBank/DDBJ whole genome shotgun (WGS) entry which is preliminary data.</text>
</comment>
<evidence type="ECO:0000256" key="8">
    <source>
        <dbReference type="PROSITE-ProRule" id="PRU00192"/>
    </source>
</evidence>
<feature type="domain" description="EF-hand" evidence="13">
    <location>
        <begin position="7426"/>
        <end position="7461"/>
    </location>
</feature>
<dbReference type="EMBL" id="BPLQ01006056">
    <property type="protein sequence ID" value="GIY19580.1"/>
    <property type="molecule type" value="Genomic_DNA"/>
</dbReference>
<dbReference type="FunFam" id="1.20.58.60:FF:000042">
    <property type="entry name" value="Short stop, isoform N"/>
    <property type="match status" value="1"/>
</dbReference>
<dbReference type="Pfam" id="PF00307">
    <property type="entry name" value="CH"/>
    <property type="match status" value="1"/>
</dbReference>
<dbReference type="InterPro" id="IPR036534">
    <property type="entry name" value="GAR_dom_sf"/>
</dbReference>
<dbReference type="InterPro" id="IPR001101">
    <property type="entry name" value="Plectin_repeat"/>
</dbReference>
<dbReference type="GO" id="GO:0031122">
    <property type="term" value="P:cytoplasmic microtubule organization"/>
    <property type="evidence" value="ECO:0007669"/>
    <property type="project" value="TreeGrafter"/>
</dbReference>
<feature type="domain" description="Calponin-homology (CH)" evidence="12">
    <location>
        <begin position="62"/>
        <end position="167"/>
    </location>
</feature>
<dbReference type="FunFam" id="1.20.58.60:FF:000053">
    <property type="entry name" value="Short stop, isoform K"/>
    <property type="match status" value="1"/>
</dbReference>
<feature type="compositionally biased region" description="Basic and acidic residues" evidence="10">
    <location>
        <begin position="7753"/>
        <end position="7767"/>
    </location>
</feature>
<keyword evidence="9" id="KW-0175">Coiled coil</keyword>
<dbReference type="GO" id="GO:0005737">
    <property type="term" value="C:cytoplasm"/>
    <property type="evidence" value="ECO:0007669"/>
    <property type="project" value="TreeGrafter"/>
</dbReference>
<feature type="coiled-coil region" evidence="9">
    <location>
        <begin position="671"/>
        <end position="698"/>
    </location>
</feature>
<feature type="compositionally biased region" description="Polar residues" evidence="10">
    <location>
        <begin position="7726"/>
        <end position="7739"/>
    </location>
</feature>
<dbReference type="GO" id="GO:0042060">
    <property type="term" value="P:wound healing"/>
    <property type="evidence" value="ECO:0007669"/>
    <property type="project" value="TreeGrafter"/>
</dbReference>
<feature type="compositionally biased region" description="Low complexity" evidence="10">
    <location>
        <begin position="7689"/>
        <end position="7702"/>
    </location>
</feature>
<dbReference type="SMART" id="SM00033">
    <property type="entry name" value="CH"/>
    <property type="match status" value="1"/>
</dbReference>
<dbReference type="FunFam" id="3.30.920.20:FF:000001">
    <property type="entry name" value="Microtubule-actin cross-linking factor 1"/>
    <property type="match status" value="1"/>
</dbReference>
<dbReference type="SUPFAM" id="SSF75399">
    <property type="entry name" value="Plakin repeat"/>
    <property type="match status" value="15"/>
</dbReference>
<feature type="region of interest" description="Disordered" evidence="10">
    <location>
        <begin position="7597"/>
        <end position="7768"/>
    </location>
</feature>
<feature type="coiled-coil region" evidence="9">
    <location>
        <begin position="5403"/>
        <end position="5464"/>
    </location>
</feature>
<feature type="compositionally biased region" description="Low complexity" evidence="10">
    <location>
        <begin position="4659"/>
        <end position="4673"/>
    </location>
</feature>
<feature type="coiled-coil region" evidence="9">
    <location>
        <begin position="4969"/>
        <end position="5017"/>
    </location>
</feature>
<organism evidence="15 16">
    <name type="scientific">Caerostris darwini</name>
    <dbReference type="NCBI Taxonomy" id="1538125"/>
    <lineage>
        <taxon>Eukaryota</taxon>
        <taxon>Metazoa</taxon>
        <taxon>Ecdysozoa</taxon>
        <taxon>Arthropoda</taxon>
        <taxon>Chelicerata</taxon>
        <taxon>Arachnida</taxon>
        <taxon>Araneae</taxon>
        <taxon>Araneomorphae</taxon>
        <taxon>Entelegynae</taxon>
        <taxon>Araneoidea</taxon>
        <taxon>Araneidae</taxon>
        <taxon>Caerostris</taxon>
    </lineage>
</organism>
<feature type="compositionally biased region" description="Low complexity" evidence="10">
    <location>
        <begin position="7604"/>
        <end position="7622"/>
    </location>
</feature>
<dbReference type="SUPFAM" id="SSF47576">
    <property type="entry name" value="Calponin-homology domain, CH-domain"/>
    <property type="match status" value="1"/>
</dbReference>
<reference evidence="15 16" key="1">
    <citation type="submission" date="2021-06" db="EMBL/GenBank/DDBJ databases">
        <title>Caerostris darwini draft genome.</title>
        <authorList>
            <person name="Kono N."/>
            <person name="Arakawa K."/>
        </authorList>
    </citation>
    <scope>NUCLEOTIDE SEQUENCE [LARGE SCALE GENOMIC DNA]</scope>
</reference>
<evidence type="ECO:0000256" key="1">
    <source>
        <dbReference type="ARBA" id="ARBA00004245"/>
    </source>
</evidence>
<feature type="domain" description="SH3" evidence="11">
    <location>
        <begin position="713"/>
        <end position="770"/>
    </location>
</feature>
<comment type="subcellular location">
    <subcellularLocation>
        <location evidence="1">Cytoplasm</location>
        <location evidence="1">Cytoskeleton</location>
    </subcellularLocation>
</comment>
<dbReference type="CDD" id="cd21189">
    <property type="entry name" value="CH_PLEC-like_rpt2"/>
    <property type="match status" value="1"/>
</dbReference>
<dbReference type="InterPro" id="IPR001715">
    <property type="entry name" value="CH_dom"/>
</dbReference>
<dbReference type="InterPro" id="IPR011992">
    <property type="entry name" value="EF-hand-dom_pair"/>
</dbReference>
<feature type="coiled-coil region" evidence="9">
    <location>
        <begin position="5868"/>
        <end position="5902"/>
    </location>
</feature>
<keyword evidence="4" id="KW-0597">Phosphoprotein</keyword>
<feature type="coiled-coil region" evidence="9">
    <location>
        <begin position="5041"/>
        <end position="5075"/>
    </location>
</feature>
<dbReference type="PROSITE" id="PS00018">
    <property type="entry name" value="EF_HAND_1"/>
    <property type="match status" value="2"/>
</dbReference>
<dbReference type="PANTHER" id="PTHR23169">
    <property type="entry name" value="ENVOPLAKIN"/>
    <property type="match status" value="1"/>
</dbReference>
<evidence type="ECO:0000256" key="9">
    <source>
        <dbReference type="SAM" id="Coils"/>
    </source>
</evidence>
<evidence type="ECO:0000256" key="10">
    <source>
        <dbReference type="SAM" id="MobiDB-lite"/>
    </source>
</evidence>
<dbReference type="SMART" id="SM00243">
    <property type="entry name" value="GAS2"/>
    <property type="match status" value="1"/>
</dbReference>
<feature type="coiled-coil region" evidence="9">
    <location>
        <begin position="4401"/>
        <end position="4464"/>
    </location>
</feature>
<dbReference type="InterPro" id="IPR035915">
    <property type="entry name" value="Plakin_repeat_sf"/>
</dbReference>
<dbReference type="InterPro" id="IPR018159">
    <property type="entry name" value="Spectrin/alpha-actinin"/>
</dbReference>
<feature type="coiled-coil region" evidence="9">
    <location>
        <begin position="5259"/>
        <end position="5314"/>
    </location>
</feature>
<keyword evidence="7" id="KW-0206">Cytoskeleton</keyword>
<dbReference type="Gene3D" id="2.30.30.40">
    <property type="entry name" value="SH3 Domains"/>
    <property type="match status" value="1"/>
</dbReference>
<dbReference type="FunFam" id="1.20.58.60:FF:000030">
    <property type="entry name" value="Short stop, isoform K"/>
    <property type="match status" value="1"/>
</dbReference>
<dbReference type="GO" id="GO:0030056">
    <property type="term" value="C:hemidesmosome"/>
    <property type="evidence" value="ECO:0007669"/>
    <property type="project" value="TreeGrafter"/>
</dbReference>